<feature type="chain" id="PRO_5037271295" evidence="1">
    <location>
        <begin position="28"/>
        <end position="186"/>
    </location>
</feature>
<organism evidence="2 3">
    <name type="scientific">Xanthobacter dioxanivorans</name>
    <dbReference type="NCBI Taxonomy" id="2528964"/>
    <lineage>
        <taxon>Bacteria</taxon>
        <taxon>Pseudomonadati</taxon>
        <taxon>Pseudomonadota</taxon>
        <taxon>Alphaproteobacteria</taxon>
        <taxon>Hyphomicrobiales</taxon>
        <taxon>Xanthobacteraceae</taxon>
        <taxon>Xanthobacter</taxon>
    </lineage>
</organism>
<proteinExistence type="predicted"/>
<evidence type="ECO:0000256" key="1">
    <source>
        <dbReference type="SAM" id="SignalP"/>
    </source>
</evidence>
<dbReference type="Proteomes" id="UP000596427">
    <property type="component" value="Chromosome"/>
</dbReference>
<name>A0A974SI43_9HYPH</name>
<keyword evidence="1" id="KW-0732">Signal</keyword>
<dbReference type="PROSITE" id="PS51257">
    <property type="entry name" value="PROKAR_LIPOPROTEIN"/>
    <property type="match status" value="1"/>
</dbReference>
<dbReference type="EMBL" id="CP063362">
    <property type="protein sequence ID" value="QRG06037.1"/>
    <property type="molecule type" value="Genomic_DNA"/>
</dbReference>
<evidence type="ECO:0000313" key="3">
    <source>
        <dbReference type="Proteomes" id="UP000596427"/>
    </source>
</evidence>
<evidence type="ECO:0000313" key="2">
    <source>
        <dbReference type="EMBL" id="QRG06037.1"/>
    </source>
</evidence>
<dbReference type="KEGG" id="xdi:EZH22_24055"/>
<reference evidence="2 3" key="1">
    <citation type="submission" date="2020-10" db="EMBL/GenBank/DDBJ databases">
        <title>Degradation of 1,4-Dioxane by Xanthobacter sp. YN2, via a Novel Group-2 Soluble Di-Iron Monooxygenase.</title>
        <authorList>
            <person name="Ma F."/>
            <person name="Wang Y."/>
            <person name="Yang J."/>
            <person name="Guo H."/>
            <person name="Su D."/>
            <person name="Yu L."/>
        </authorList>
    </citation>
    <scope>NUCLEOTIDE SEQUENCE [LARGE SCALE GENOMIC DNA]</scope>
    <source>
        <strain evidence="2 3">YN2</strain>
    </source>
</reference>
<protein>
    <submittedName>
        <fullName evidence="2">General secretion pathway protein GspN</fullName>
    </submittedName>
</protein>
<dbReference type="RefSeq" id="WP_203192910.1">
    <property type="nucleotide sequence ID" value="NZ_CP063362.1"/>
</dbReference>
<gene>
    <name evidence="2" type="ORF">EZH22_24055</name>
</gene>
<keyword evidence="3" id="KW-1185">Reference proteome</keyword>
<dbReference type="AlphaFoldDB" id="A0A974SI43"/>
<accession>A0A974SI43</accession>
<sequence>MTMLARLLPGILSPMLIGVAACGPAAALDLDTPPAPMDRVEFAAPRDTATSDTAAPRGNPLWSISLASLSATRERPVFSPSRRPAALAEAPVPAVAEPASAEPGEPARAQLRLTLVGTVVGSSEGYGIFLDPATSAVVRLKAGEAHEGWVLRSVGVRQARLQNGSATAVLSLPDHNPDAAATPVGK</sequence>
<feature type="signal peptide" evidence="1">
    <location>
        <begin position="1"/>
        <end position="27"/>
    </location>
</feature>